<keyword evidence="2" id="KW-1185">Reference proteome</keyword>
<evidence type="ECO:0000313" key="1">
    <source>
        <dbReference type="EMBL" id="CAH1418920.1"/>
    </source>
</evidence>
<dbReference type="AlphaFoldDB" id="A0AAU9MAE9"/>
<dbReference type="EMBL" id="CAKMRJ010000158">
    <property type="protein sequence ID" value="CAH1418920.1"/>
    <property type="molecule type" value="Genomic_DNA"/>
</dbReference>
<sequence>MAMRDFTLAKEFKKIVVKPSTKMYGVEQFDDGEMLLSPKGIVFLGKLQNNVQKKNMFCTNLKETLMAWSLPCDSTNLAPILTELTKKMPHLTFVKINVDELEKRGGDSNEIVDATIDLMEEMQAVPRPAVVMMAVMEDGCGYGG</sequence>
<name>A0AAU9MAE9_9ASTR</name>
<dbReference type="Proteomes" id="UP001157418">
    <property type="component" value="Unassembled WGS sequence"/>
</dbReference>
<protein>
    <submittedName>
        <fullName evidence="1">Uncharacterized protein</fullName>
    </submittedName>
</protein>
<proteinExistence type="predicted"/>
<comment type="caution">
    <text evidence="1">The sequence shown here is derived from an EMBL/GenBank/DDBJ whole genome shotgun (WGS) entry which is preliminary data.</text>
</comment>
<accession>A0AAU9MAE9</accession>
<organism evidence="1 2">
    <name type="scientific">Lactuca virosa</name>
    <dbReference type="NCBI Taxonomy" id="75947"/>
    <lineage>
        <taxon>Eukaryota</taxon>
        <taxon>Viridiplantae</taxon>
        <taxon>Streptophyta</taxon>
        <taxon>Embryophyta</taxon>
        <taxon>Tracheophyta</taxon>
        <taxon>Spermatophyta</taxon>
        <taxon>Magnoliopsida</taxon>
        <taxon>eudicotyledons</taxon>
        <taxon>Gunneridae</taxon>
        <taxon>Pentapetalae</taxon>
        <taxon>asterids</taxon>
        <taxon>campanulids</taxon>
        <taxon>Asterales</taxon>
        <taxon>Asteraceae</taxon>
        <taxon>Cichorioideae</taxon>
        <taxon>Cichorieae</taxon>
        <taxon>Lactucinae</taxon>
        <taxon>Lactuca</taxon>
    </lineage>
</organism>
<evidence type="ECO:0000313" key="2">
    <source>
        <dbReference type="Proteomes" id="UP001157418"/>
    </source>
</evidence>
<reference evidence="1 2" key="1">
    <citation type="submission" date="2022-01" db="EMBL/GenBank/DDBJ databases">
        <authorList>
            <person name="Xiong W."/>
            <person name="Schranz E."/>
        </authorList>
    </citation>
    <scope>NUCLEOTIDE SEQUENCE [LARGE SCALE GENOMIC DNA]</scope>
</reference>
<gene>
    <name evidence="1" type="ORF">LVIROSA_LOCUS6489</name>
</gene>